<feature type="transmembrane region" description="Helical" evidence="1">
    <location>
        <begin position="124"/>
        <end position="150"/>
    </location>
</feature>
<dbReference type="EMBL" id="JAHUZE010000004">
    <property type="protein sequence ID" value="MBV7380358.1"/>
    <property type="molecule type" value="Genomic_DNA"/>
</dbReference>
<keyword evidence="1" id="KW-0997">Cell inner membrane</keyword>
<dbReference type="PANTHER" id="PTHR34300">
    <property type="entry name" value="QUEUOSINE PRECURSOR TRANSPORTER-RELATED"/>
    <property type="match status" value="1"/>
</dbReference>
<keyword evidence="1" id="KW-0813">Transport</keyword>
<dbReference type="InterPro" id="IPR003744">
    <property type="entry name" value="YhhQ"/>
</dbReference>
<proteinExistence type="inferred from homology"/>
<evidence type="ECO:0000313" key="2">
    <source>
        <dbReference type="EMBL" id="MBV7380358.1"/>
    </source>
</evidence>
<dbReference type="HAMAP" id="MF_02088">
    <property type="entry name" value="Q_prec_transport"/>
    <property type="match status" value="1"/>
</dbReference>
<dbReference type="Proteomes" id="UP000756530">
    <property type="component" value="Unassembled WGS sequence"/>
</dbReference>
<comment type="caution">
    <text evidence="2">The sequence shown here is derived from an EMBL/GenBank/DDBJ whole genome shotgun (WGS) entry which is preliminary data.</text>
</comment>
<reference evidence="2 3" key="1">
    <citation type="submission" date="2021-05" db="EMBL/GenBank/DDBJ databases">
        <title>Culturable bacteria isolated from Daya Bay.</title>
        <authorList>
            <person name="Zheng W."/>
            <person name="Yu S."/>
            <person name="Huang Y."/>
        </authorList>
    </citation>
    <scope>NUCLEOTIDE SEQUENCE [LARGE SCALE GENOMIC DNA]</scope>
    <source>
        <strain evidence="2 3">DP4N28-5</strain>
    </source>
</reference>
<dbReference type="PANTHER" id="PTHR34300:SF1">
    <property type="entry name" value="QUEUOSINE PRECURSOR TRANSPORTER"/>
    <property type="match status" value="1"/>
</dbReference>
<keyword evidence="1" id="KW-1133">Transmembrane helix</keyword>
<keyword evidence="1" id="KW-1003">Cell membrane</keyword>
<comment type="subcellular location">
    <subcellularLocation>
        <location evidence="1">Cell inner membrane</location>
        <topology evidence="1">Multi-pass membrane protein</topology>
    </subcellularLocation>
</comment>
<keyword evidence="1" id="KW-0812">Transmembrane</keyword>
<feature type="transmembrane region" description="Helical" evidence="1">
    <location>
        <begin position="187"/>
        <end position="205"/>
    </location>
</feature>
<keyword evidence="3" id="KW-1185">Reference proteome</keyword>
<feature type="transmembrane region" description="Helical" evidence="1">
    <location>
        <begin position="162"/>
        <end position="180"/>
    </location>
</feature>
<gene>
    <name evidence="2" type="ORF">KJP28_15640</name>
</gene>
<name>A0ABS6T6P5_9RHOB</name>
<protein>
    <recommendedName>
        <fullName evidence="1">Probable queuosine precursor transporter</fullName>
        <shortName evidence="1">Q precursor transporter</shortName>
    </recommendedName>
</protein>
<keyword evidence="1" id="KW-0472">Membrane</keyword>
<comment type="similarity">
    <text evidence="1">Belongs to the vitamin uptake transporter (VUT/ECF) (TC 2.A.88) family. Q precursor transporter subfamily.</text>
</comment>
<evidence type="ECO:0000313" key="3">
    <source>
        <dbReference type="Proteomes" id="UP000756530"/>
    </source>
</evidence>
<evidence type="ECO:0000256" key="1">
    <source>
        <dbReference type="HAMAP-Rule" id="MF_02088"/>
    </source>
</evidence>
<sequence length="213" mass="22874">MSRLLPGVVAMAAVVVASNILVQFLLGNWLTWGAFTYPIAFLVTDVMNRVYGAQAARRVVFVGFVVGVICSLIGSQIMLQGDGYEYAAVSLRVAIGSGVAFLTAQLLDVAVFDRLRNGRWWTAPLASTLVGSAVDTFLFFSIAFSASLAGFFSENINMEINWAWEAVPFLGVGGVVPLWVSLAVADWLVKLSLALVALIPFRVLVTKLSPNPA</sequence>
<comment type="function">
    <text evidence="1">Involved in the import of queuosine (Q) precursors, required for Q precursor salvage.</text>
</comment>
<dbReference type="RefSeq" id="WP_218393570.1">
    <property type="nucleotide sequence ID" value="NZ_JAHUZE010000004.1"/>
</dbReference>
<feature type="transmembrane region" description="Helical" evidence="1">
    <location>
        <begin position="29"/>
        <end position="47"/>
    </location>
</feature>
<feature type="transmembrane region" description="Helical" evidence="1">
    <location>
        <begin position="59"/>
        <end position="79"/>
    </location>
</feature>
<organism evidence="2 3">
    <name type="scientific">Maritimibacter dapengensis</name>
    <dbReference type="NCBI Taxonomy" id="2836868"/>
    <lineage>
        <taxon>Bacteria</taxon>
        <taxon>Pseudomonadati</taxon>
        <taxon>Pseudomonadota</taxon>
        <taxon>Alphaproteobacteria</taxon>
        <taxon>Rhodobacterales</taxon>
        <taxon>Roseobacteraceae</taxon>
        <taxon>Maritimibacter</taxon>
    </lineage>
</organism>
<accession>A0ABS6T6P5</accession>
<dbReference type="Pfam" id="PF02592">
    <property type="entry name" value="Vut_1"/>
    <property type="match status" value="1"/>
</dbReference>
<dbReference type="NCBIfam" id="TIGR00697">
    <property type="entry name" value="queuosine precursor transporter"/>
    <property type="match status" value="1"/>
</dbReference>
<feature type="transmembrane region" description="Helical" evidence="1">
    <location>
        <begin position="91"/>
        <end position="112"/>
    </location>
</feature>